<proteinExistence type="predicted"/>
<evidence type="ECO:0000313" key="2">
    <source>
        <dbReference type="Proteomes" id="UP001175228"/>
    </source>
</evidence>
<evidence type="ECO:0008006" key="3">
    <source>
        <dbReference type="Google" id="ProtNLM"/>
    </source>
</evidence>
<reference evidence="1" key="1">
    <citation type="submission" date="2023-06" db="EMBL/GenBank/DDBJ databases">
        <authorList>
            <consortium name="Lawrence Berkeley National Laboratory"/>
            <person name="Ahrendt S."/>
            <person name="Sahu N."/>
            <person name="Indic B."/>
            <person name="Wong-Bajracharya J."/>
            <person name="Merenyi Z."/>
            <person name="Ke H.-M."/>
            <person name="Monk M."/>
            <person name="Kocsube S."/>
            <person name="Drula E."/>
            <person name="Lipzen A."/>
            <person name="Balint B."/>
            <person name="Henrissat B."/>
            <person name="Andreopoulos B."/>
            <person name="Martin F.M."/>
            <person name="Harder C.B."/>
            <person name="Rigling D."/>
            <person name="Ford K.L."/>
            <person name="Foster G.D."/>
            <person name="Pangilinan J."/>
            <person name="Papanicolaou A."/>
            <person name="Barry K."/>
            <person name="LaButti K."/>
            <person name="Viragh M."/>
            <person name="Koriabine M."/>
            <person name="Yan M."/>
            <person name="Riley R."/>
            <person name="Champramary S."/>
            <person name="Plett K.L."/>
            <person name="Tsai I.J."/>
            <person name="Slot J."/>
            <person name="Sipos G."/>
            <person name="Plett J."/>
            <person name="Nagy L.G."/>
            <person name="Grigoriev I.V."/>
        </authorList>
    </citation>
    <scope>NUCLEOTIDE SEQUENCE</scope>
    <source>
        <strain evidence="1">HWK02</strain>
    </source>
</reference>
<keyword evidence="2" id="KW-1185">Reference proteome</keyword>
<protein>
    <recommendedName>
        <fullName evidence="3">F-box domain-containing protein</fullName>
    </recommendedName>
</protein>
<gene>
    <name evidence="1" type="ORF">EDD18DRAFT_1103555</name>
</gene>
<comment type="caution">
    <text evidence="1">The sequence shown here is derived from an EMBL/GenBank/DDBJ whole genome shotgun (WGS) entry which is preliminary data.</text>
</comment>
<dbReference type="EMBL" id="JAUEPU010000010">
    <property type="protein sequence ID" value="KAK0499118.1"/>
    <property type="molecule type" value="Genomic_DNA"/>
</dbReference>
<accession>A0AA39QCQ7</accession>
<dbReference type="AlphaFoldDB" id="A0AA39QCQ7"/>
<evidence type="ECO:0000313" key="1">
    <source>
        <dbReference type="EMBL" id="KAK0499118.1"/>
    </source>
</evidence>
<sequence>MSFRTREHGRNITKERATMAFNVKLYIGRQSSRGLKEEDYPPHFPVSPSYLQRRQVENLQCVVALILGRRILSWLSTMASVPPEIVEQIIDHVAEDDSELRKSSLANCALVTKLWLPRAQYHMFRVTELRTRTELRRFAELCRNGSFVAHNIEHLTMRLHQWLSQKYALSPIFAATINLSTITLKNFHLSSFSLDVFRPLAKCPITSLTLSSVFLKQYSDLTTMLHILGQKLSHVCVEYMMLLGVVEQENLIAADRTTLDPEGKPKIQSIDLQECDVEHWPALFDMLDLRGLREAIITAGPDGEADMIPRLGNLDKLEIGHADDFVPSSSVAMSAIRRVEVDLIDVDIGTWNWYIDNLQLGESRTEEIMLSIFLWEGGKLLAEDAIHIWERCDSVLGAMKQLRVFRVQLGTTHEFLGLGEEGFDRFNVVKQGEDLKKLMPVLERRVYLLLTASTLLTSRCLSPHCAIPFHYGPSPNPTAKHFGKRCLELIPVHVRFLYFAIARNEKPRQRIITYAKLCVADGLCGKFLLAFSLLPDARLDSHHGHAVLRHETRKAIR</sequence>
<dbReference type="Proteomes" id="UP001175228">
    <property type="component" value="Unassembled WGS sequence"/>
</dbReference>
<name>A0AA39QCQ7_9AGAR</name>
<organism evidence="1 2">
    <name type="scientific">Armillaria luteobubalina</name>
    <dbReference type="NCBI Taxonomy" id="153913"/>
    <lineage>
        <taxon>Eukaryota</taxon>
        <taxon>Fungi</taxon>
        <taxon>Dikarya</taxon>
        <taxon>Basidiomycota</taxon>
        <taxon>Agaricomycotina</taxon>
        <taxon>Agaricomycetes</taxon>
        <taxon>Agaricomycetidae</taxon>
        <taxon>Agaricales</taxon>
        <taxon>Marasmiineae</taxon>
        <taxon>Physalacriaceae</taxon>
        <taxon>Armillaria</taxon>
    </lineage>
</organism>